<dbReference type="InterPro" id="IPR044974">
    <property type="entry name" value="Disease_R_plants"/>
</dbReference>
<reference evidence="2" key="1">
    <citation type="submission" date="2024-03" db="EMBL/GenBank/DDBJ databases">
        <authorList>
            <consortium name="ELIXIR-Norway"/>
            <consortium name="Elixir Norway"/>
        </authorList>
    </citation>
    <scope>NUCLEOTIDE SEQUENCE</scope>
</reference>
<accession>A0ABP1AZE9</accession>
<evidence type="ECO:0000259" key="1">
    <source>
        <dbReference type="Pfam" id="PF23559"/>
    </source>
</evidence>
<dbReference type="InterPro" id="IPR058922">
    <property type="entry name" value="WHD_DRP"/>
</dbReference>
<feature type="domain" description="Disease resistance protein winged helix" evidence="1">
    <location>
        <begin position="112"/>
        <end position="178"/>
    </location>
</feature>
<dbReference type="EMBL" id="OZ023718">
    <property type="protein sequence ID" value="CAK9867968.1"/>
    <property type="molecule type" value="Genomic_DNA"/>
</dbReference>
<sequence length="197" mass="22784">MTPLLKEDSWSLFCLHAFRSPSNVPSELKALAQSMAEQCQGLPLALKVIARAMFGKTSPELQWEPLLKKLRESHMQERIVEEELYEGLKLGYDLLTEDDWHLKDCFLYFAAFPEDCQIYFEDIHKHWIGEGLVPGNGGDDCRADAFSLLNKLWRQSFIESEGGDLLRFNLHDVMRDLAFYILEKDCGTPPAKQLYFY</sequence>
<dbReference type="InterPro" id="IPR027417">
    <property type="entry name" value="P-loop_NTPase"/>
</dbReference>
<dbReference type="InterPro" id="IPR036388">
    <property type="entry name" value="WH-like_DNA-bd_sf"/>
</dbReference>
<dbReference type="Gene3D" id="1.10.8.430">
    <property type="entry name" value="Helical domain of apoptotic protease-activating factors"/>
    <property type="match status" value="1"/>
</dbReference>
<evidence type="ECO:0000313" key="3">
    <source>
        <dbReference type="Proteomes" id="UP001497522"/>
    </source>
</evidence>
<protein>
    <recommendedName>
        <fullName evidence="1">Disease resistance protein winged helix domain-containing protein</fullName>
    </recommendedName>
</protein>
<dbReference type="SUPFAM" id="SSF52540">
    <property type="entry name" value="P-loop containing nucleoside triphosphate hydrolases"/>
    <property type="match status" value="1"/>
</dbReference>
<evidence type="ECO:0000313" key="2">
    <source>
        <dbReference type="EMBL" id="CAK9867968.1"/>
    </source>
</evidence>
<dbReference type="Pfam" id="PF23559">
    <property type="entry name" value="WHD_DRP"/>
    <property type="match status" value="1"/>
</dbReference>
<dbReference type="Proteomes" id="UP001497522">
    <property type="component" value="Chromosome 17"/>
</dbReference>
<gene>
    <name evidence="2" type="ORF">CSSPJE1EN2_LOCUS10963</name>
</gene>
<proteinExistence type="predicted"/>
<dbReference type="PANTHER" id="PTHR23155">
    <property type="entry name" value="DISEASE RESISTANCE PROTEIN RP"/>
    <property type="match status" value="1"/>
</dbReference>
<organism evidence="2 3">
    <name type="scientific">Sphagnum jensenii</name>
    <dbReference type="NCBI Taxonomy" id="128206"/>
    <lineage>
        <taxon>Eukaryota</taxon>
        <taxon>Viridiplantae</taxon>
        <taxon>Streptophyta</taxon>
        <taxon>Embryophyta</taxon>
        <taxon>Bryophyta</taxon>
        <taxon>Sphagnophytina</taxon>
        <taxon>Sphagnopsida</taxon>
        <taxon>Sphagnales</taxon>
        <taxon>Sphagnaceae</taxon>
        <taxon>Sphagnum</taxon>
    </lineage>
</organism>
<name>A0ABP1AZE9_9BRYO</name>
<dbReference type="Gene3D" id="1.10.10.10">
    <property type="entry name" value="Winged helix-like DNA-binding domain superfamily/Winged helix DNA-binding domain"/>
    <property type="match status" value="1"/>
</dbReference>
<keyword evidence="3" id="KW-1185">Reference proteome</keyword>
<dbReference type="PANTHER" id="PTHR23155:SF1205">
    <property type="entry name" value="DISEASE RESISTANCE PROTEIN RPM1"/>
    <property type="match status" value="1"/>
</dbReference>
<dbReference type="InterPro" id="IPR042197">
    <property type="entry name" value="Apaf_helical"/>
</dbReference>